<dbReference type="SUPFAM" id="SSF53448">
    <property type="entry name" value="Nucleotide-diphospho-sugar transferases"/>
    <property type="match status" value="1"/>
</dbReference>
<dbReference type="AlphaFoldDB" id="A0A2U2J7H5"/>
<dbReference type="CDD" id="cd00761">
    <property type="entry name" value="Glyco_tranf_GTA_type"/>
    <property type="match status" value="1"/>
</dbReference>
<dbReference type="EMBL" id="QFFG01000006">
    <property type="protein sequence ID" value="PWG04277.1"/>
    <property type="molecule type" value="Genomic_DNA"/>
</dbReference>
<protein>
    <recommendedName>
        <fullName evidence="1">Glycosyltransferase 2-like domain-containing protein</fullName>
    </recommendedName>
</protein>
<evidence type="ECO:0000259" key="1">
    <source>
        <dbReference type="Pfam" id="PF00535"/>
    </source>
</evidence>
<dbReference type="InterPro" id="IPR001173">
    <property type="entry name" value="Glyco_trans_2-like"/>
</dbReference>
<sequence length="329" mass="37793">MRIGTNPNIHKEIDILQKSHRVIIPVYIPNFEGYFKDSLNVFKVCIESLLLTINTDTVISVISNASCDEVNQYIFNLKKEKKIDRAIFNEENVGKMNAIIAEARASFEDIITFSDADVFFDKNWLSNTFNIFNNFPKAGLVSMNPMPGSYGFAASTIFSNIFVLKKEKTSELCSFSDLENFHKSIGRDKKLTEQLYNKNIAYLKSNNVNALIGAGHFCCTIKRTLTLNYVPKEKSNKAASGGSETKYLDIPLDISHQWRLSSTKAYIWHMGNTLEKELYLEKLESLKSFKEKNFNFHGLMHDNSYLFSKFIPYKLKLKLVSFIKKQFLK</sequence>
<dbReference type="Pfam" id="PF00535">
    <property type="entry name" value="Glycos_transf_2"/>
    <property type="match status" value="1"/>
</dbReference>
<keyword evidence="3" id="KW-1185">Reference proteome</keyword>
<dbReference type="Gene3D" id="3.90.550.10">
    <property type="entry name" value="Spore Coat Polysaccharide Biosynthesis Protein SpsA, Chain A"/>
    <property type="match status" value="1"/>
</dbReference>
<evidence type="ECO:0000313" key="3">
    <source>
        <dbReference type="Proteomes" id="UP000245670"/>
    </source>
</evidence>
<evidence type="ECO:0000313" key="2">
    <source>
        <dbReference type="EMBL" id="PWG04277.1"/>
    </source>
</evidence>
<proteinExistence type="predicted"/>
<dbReference type="RefSeq" id="WP_109405647.1">
    <property type="nucleotide sequence ID" value="NZ_QFFG01000006.1"/>
</dbReference>
<name>A0A2U2J7H5_9FLAO</name>
<gene>
    <name evidence="2" type="ORF">DIS07_12755</name>
</gene>
<reference evidence="2 3" key="1">
    <citation type="submission" date="2018-05" db="EMBL/GenBank/DDBJ databases">
        <title>Polaribacter aquimarinus sp. nov., isolated from sediment in a sediment of sea.</title>
        <authorList>
            <person name="Lu D."/>
        </authorList>
    </citation>
    <scope>NUCLEOTIDE SEQUENCE [LARGE SCALE GENOMIC DNA]</scope>
    <source>
        <strain evidence="2 3">ZY113</strain>
    </source>
</reference>
<organism evidence="2 3">
    <name type="scientific">Polaribacter aquimarinus</name>
    <dbReference type="NCBI Taxonomy" id="2100726"/>
    <lineage>
        <taxon>Bacteria</taxon>
        <taxon>Pseudomonadati</taxon>
        <taxon>Bacteroidota</taxon>
        <taxon>Flavobacteriia</taxon>
        <taxon>Flavobacteriales</taxon>
        <taxon>Flavobacteriaceae</taxon>
    </lineage>
</organism>
<dbReference type="Proteomes" id="UP000245670">
    <property type="component" value="Unassembled WGS sequence"/>
</dbReference>
<dbReference type="InterPro" id="IPR029044">
    <property type="entry name" value="Nucleotide-diphossugar_trans"/>
</dbReference>
<dbReference type="OrthoDB" id="1116632at2"/>
<comment type="caution">
    <text evidence="2">The sequence shown here is derived from an EMBL/GenBank/DDBJ whole genome shotgun (WGS) entry which is preliminary data.</text>
</comment>
<feature type="domain" description="Glycosyltransferase 2-like" evidence="1">
    <location>
        <begin position="40"/>
        <end position="139"/>
    </location>
</feature>
<accession>A0A2U2J7H5</accession>